<keyword evidence="2" id="KW-1185">Reference proteome</keyword>
<organism evidence="1 2">
    <name type="scientific">Metabacillus hrfriensis</name>
    <dbReference type="NCBI Taxonomy" id="3048891"/>
    <lineage>
        <taxon>Bacteria</taxon>
        <taxon>Bacillati</taxon>
        <taxon>Bacillota</taxon>
        <taxon>Bacilli</taxon>
        <taxon>Bacillales</taxon>
        <taxon>Bacillaceae</taxon>
        <taxon>Metabacillus</taxon>
    </lineage>
</organism>
<keyword evidence="1" id="KW-0378">Hydrolase</keyword>
<evidence type="ECO:0000313" key="2">
    <source>
        <dbReference type="Proteomes" id="UP001226091"/>
    </source>
</evidence>
<accession>A0ACD4R8P7</accession>
<name>A0ACD4R8P7_9BACI</name>
<evidence type="ECO:0000313" key="1">
    <source>
        <dbReference type="EMBL" id="WHZ56838.1"/>
    </source>
</evidence>
<dbReference type="EMBL" id="CP126116">
    <property type="protein sequence ID" value="WHZ56838.1"/>
    <property type="molecule type" value="Genomic_DNA"/>
</dbReference>
<gene>
    <name evidence="1" type="primary">hisJ</name>
    <name evidence="1" type="ORF">QLQ22_19405</name>
</gene>
<dbReference type="Proteomes" id="UP001226091">
    <property type="component" value="Chromosome"/>
</dbReference>
<proteinExistence type="predicted"/>
<dbReference type="EC" id="3.1.3.15" evidence="1"/>
<protein>
    <submittedName>
        <fullName evidence="1">Histidinol-phosphatase HisJ</fullName>
        <ecNumber evidence="1">3.1.3.15</ecNumber>
    </submittedName>
</protein>
<sequence>MIKKDGHVHTPFCPHGTADSFEMYIEKALNIGLEEITFTEHAPLPDGFSDPVPDSDSAMSRRLLNDYFSQLLTVKEKYSKDIKVNIGFEIDYIEGFEQETQAFLDEYSKYVDDAVLSVHFLKIGDHYYCVDFHESAFPQMIEAAGSLKSLHKKYYETLLAAVKSKLGPHKPKRLGHLTLINKFQKRFPSDFDLKNMQYDLLLAIKEQNMELDFNVAGLRKDLCGAIYLDQWMINEAKKQNIPLIYGSDAHSAKDVGAHYSLFKEALF</sequence>
<reference evidence="2" key="1">
    <citation type="journal article" date="2025" name="Aquaculture">
        <title>Assessment of the bioflocculant production and safety properties of Metabacillus hrfriensis sp. nov. based on phenotypic and whole-genome sequencing analysis.</title>
        <authorList>
            <person name="Zhang R."/>
            <person name="Zhao Z."/>
            <person name="Luo L."/>
            <person name="Wang S."/>
            <person name="Guo K."/>
            <person name="Xu W."/>
        </authorList>
    </citation>
    <scope>NUCLEOTIDE SEQUENCE [LARGE SCALE GENOMIC DNA]</scope>
    <source>
        <strain evidence="2">CT-WN-B3</strain>
    </source>
</reference>